<name>A0ABC7ZW74_ECOLR</name>
<evidence type="ECO:0000313" key="1">
    <source>
        <dbReference type="EMBL" id="AHY72083.1"/>
    </source>
</evidence>
<sequence>MVFIGLSPLARGTLDEAARVIADGRFIPAGAGNSLKVYICS</sequence>
<accession>A0ABC7ZW74</accession>
<dbReference type="AntiFam" id="ANF00006">
    <property type="entry name" value="Translation of CRISPR region"/>
</dbReference>
<dbReference type="Proteomes" id="UP000025231">
    <property type="component" value="Chromosome"/>
</dbReference>
<proteinExistence type="predicted"/>
<dbReference type="AlphaFoldDB" id="A0ABC7ZW74"/>
<organism evidence="1 2">
    <name type="scientific">Escherichia coli O145:H28 (strain RM12581)</name>
    <dbReference type="NCBI Taxonomy" id="1248823"/>
    <lineage>
        <taxon>Bacteria</taxon>
        <taxon>Pseudomonadati</taxon>
        <taxon>Pseudomonadota</taxon>
        <taxon>Gammaproteobacteria</taxon>
        <taxon>Enterobacterales</taxon>
        <taxon>Enterobacteriaceae</taxon>
        <taxon>Escherichia</taxon>
    </lineage>
</organism>
<evidence type="ECO:0000313" key="2">
    <source>
        <dbReference type="Proteomes" id="UP000025231"/>
    </source>
</evidence>
<dbReference type="EMBL" id="CP007136">
    <property type="protein sequence ID" value="AHY72083.1"/>
    <property type="molecule type" value="Genomic_DNA"/>
</dbReference>
<gene>
    <name evidence="1" type="ORF">ECRM12581_17765</name>
</gene>
<dbReference type="AntiFam" id="ANF00057">
    <property type="entry name" value="Translation of E. coli type CRISPR repeat"/>
</dbReference>
<reference evidence="1 2" key="1">
    <citation type="journal article" date="2014" name="Genome Announc.">
        <title>Complete Genome Sequences of Two Escherichia coli O145:H28 Outbreak Strains of Food Origin.</title>
        <authorList>
            <person name="Cooper K.K."/>
            <person name="Mandrell R.E."/>
            <person name="Louie J.W."/>
            <person name="Korlach J."/>
            <person name="Clark T.A."/>
            <person name="Parker C.T."/>
            <person name="Huynh S."/>
            <person name="Chain P.S."/>
            <person name="Ahmed S."/>
            <person name="Carter M.Q."/>
        </authorList>
    </citation>
    <scope>NUCLEOTIDE SEQUENCE [LARGE SCALE GENOMIC DNA]</scope>
    <source>
        <strain evidence="1 2">RM12581</strain>
    </source>
</reference>
<protein>
    <submittedName>
        <fullName evidence="1">Uncharacterized protein</fullName>
    </submittedName>
</protein>